<evidence type="ECO:0000256" key="2">
    <source>
        <dbReference type="SAM" id="MobiDB-lite"/>
    </source>
</evidence>
<reference evidence="5 6" key="1">
    <citation type="submission" date="2020-08" db="EMBL/GenBank/DDBJ databases">
        <title>Novel species isolated from subtropical streams in China.</title>
        <authorList>
            <person name="Lu H."/>
        </authorList>
    </citation>
    <scope>NUCLEOTIDE SEQUENCE [LARGE SCALE GENOMIC DNA]</scope>
    <source>
        <strain evidence="5 6">FT31W</strain>
    </source>
</reference>
<evidence type="ECO:0000256" key="3">
    <source>
        <dbReference type="SAM" id="Phobius"/>
    </source>
</evidence>
<feature type="region of interest" description="Disordered" evidence="2">
    <location>
        <begin position="234"/>
        <end position="255"/>
    </location>
</feature>
<comment type="caution">
    <text evidence="5">The sequence shown here is derived from an EMBL/GenBank/DDBJ whole genome shotgun (WGS) entry which is preliminary data.</text>
</comment>
<dbReference type="EMBL" id="JACOGC010000001">
    <property type="protein sequence ID" value="MBC3883659.1"/>
    <property type="molecule type" value="Genomic_DNA"/>
</dbReference>
<keyword evidence="3" id="KW-1133">Transmembrane helix</keyword>
<gene>
    <name evidence="5" type="ORF">H8K27_00800</name>
</gene>
<protein>
    <submittedName>
        <fullName evidence="5">S9 family peptidase</fullName>
    </submittedName>
</protein>
<feature type="transmembrane region" description="Helical" evidence="3">
    <location>
        <begin position="35"/>
        <end position="53"/>
    </location>
</feature>
<feature type="domain" description="Peptidase S9 prolyl oligopeptidase catalytic" evidence="4">
    <location>
        <begin position="693"/>
        <end position="846"/>
    </location>
</feature>
<dbReference type="PANTHER" id="PTHR42776">
    <property type="entry name" value="SERINE PEPTIDASE S9 FAMILY MEMBER"/>
    <property type="match status" value="1"/>
</dbReference>
<dbReference type="InterPro" id="IPR011042">
    <property type="entry name" value="6-blade_b-propeller_TolB-like"/>
</dbReference>
<sequence>MLRCGRQATATRYDSNFHHFHLPETHLLLTRKTSVLLMAALALIFVSPISSLATNAAGTAQTAEPGGYRLPPPELQAIVDAPRGPQFKLGPQKKNALLISLPGLPGIAEVAQPELKLAGLRINPRTRAASQFDFGTGLSLLDIQNGQIREVSGLPARARIAETLWSPDERWVAFSRWADDGVELWLLDVRKAVAHRLIAERLNAITSAGFSWSNGSEQLFVRLLPQHQKPLPLAPSIPSGPNALESKGGKLTQNRTYPDMLKTPADADLLDWQLQTQLAFVNLQGQIRRTGPVMTLSKALVSPDGRLILTTQLRRPYSTTLPIDRFGQLIEVWSDTGKKVRTVAERPMRERLPAGNDAVQAGPRDVGWRHDKPATLYWLEAQAGGDPEAHVKVHDVIWQQAAPFDSPPQKIMELGWRFGSIQWGSDQLALVTENWWKSRDTRTWRIRPGVPDAKPELLFSRKSEDQYAHPGTPVMVLNPAGRQVLRTSADGKAIFLTGTGASPEGDRPFLDRYDLVNRQAVRLFRSQAPYYEEVIAVLNDKGSCVITSRESNEERPNFYVRDLAGGEAPRALTQFAHPLPQLRGVKKQQIRYEREDGVDLSATLYLPPGYDPKRDGPRPVLMWAYPREFKTAEAAGQVAGSPYKFNRISYNGPQVMLARGYVVLDGPTMPIIGEGKKEPNDTYLEQLKMSAEAAIEEVVRLGVADRNRIAIGGHSYGAFMTVNLLTHTRLFRAGIARSGAYNRTLTPFGFQSEDRNFWQARKTYQDMSPFNFANQIKDPILLIHGEQDNNSGTFPIQSERMYQALQGLGAVTRLVMLPNESHSYRARESILHMLWEQDRWLDLYVKNAKGEAGN</sequence>
<proteinExistence type="predicted"/>
<organism evidence="5 6">
    <name type="scientific">Undibacterium griseum</name>
    <dbReference type="NCBI Taxonomy" id="2762295"/>
    <lineage>
        <taxon>Bacteria</taxon>
        <taxon>Pseudomonadati</taxon>
        <taxon>Pseudomonadota</taxon>
        <taxon>Betaproteobacteria</taxon>
        <taxon>Burkholderiales</taxon>
        <taxon>Oxalobacteraceae</taxon>
        <taxon>Undibacterium</taxon>
    </lineage>
</organism>
<name>A0ABR6YIK8_9BURK</name>
<keyword evidence="1" id="KW-0378">Hydrolase</keyword>
<dbReference type="Proteomes" id="UP000613113">
    <property type="component" value="Unassembled WGS sequence"/>
</dbReference>
<dbReference type="SUPFAM" id="SSF53474">
    <property type="entry name" value="alpha/beta-Hydrolases"/>
    <property type="match status" value="1"/>
</dbReference>
<dbReference type="PANTHER" id="PTHR42776:SF28">
    <property type="entry name" value="GLUTAMYL ENDOPEPTIDASE, CHLOROPLASTIC-RELATED"/>
    <property type="match status" value="1"/>
</dbReference>
<keyword evidence="3" id="KW-0472">Membrane</keyword>
<dbReference type="Gene3D" id="3.40.50.1820">
    <property type="entry name" value="alpha/beta hydrolase"/>
    <property type="match status" value="1"/>
</dbReference>
<evidence type="ECO:0000259" key="4">
    <source>
        <dbReference type="Pfam" id="PF00326"/>
    </source>
</evidence>
<evidence type="ECO:0000313" key="6">
    <source>
        <dbReference type="Proteomes" id="UP000613113"/>
    </source>
</evidence>
<dbReference type="InterPro" id="IPR029058">
    <property type="entry name" value="AB_hydrolase_fold"/>
</dbReference>
<evidence type="ECO:0000313" key="5">
    <source>
        <dbReference type="EMBL" id="MBC3883659.1"/>
    </source>
</evidence>
<dbReference type="Gene3D" id="2.120.10.30">
    <property type="entry name" value="TolB, C-terminal domain"/>
    <property type="match status" value="1"/>
</dbReference>
<keyword evidence="6" id="KW-1185">Reference proteome</keyword>
<dbReference type="Pfam" id="PF00326">
    <property type="entry name" value="Peptidase_S9"/>
    <property type="match status" value="1"/>
</dbReference>
<keyword evidence="3" id="KW-0812">Transmembrane</keyword>
<accession>A0ABR6YIK8</accession>
<dbReference type="InterPro" id="IPR001375">
    <property type="entry name" value="Peptidase_S9_cat"/>
</dbReference>
<evidence type="ECO:0000256" key="1">
    <source>
        <dbReference type="ARBA" id="ARBA00022801"/>
    </source>
</evidence>
<dbReference type="SUPFAM" id="SSF82171">
    <property type="entry name" value="DPP6 N-terminal domain-like"/>
    <property type="match status" value="1"/>
</dbReference>